<dbReference type="Gene3D" id="1.10.260.40">
    <property type="entry name" value="lambda repressor-like DNA-binding domains"/>
    <property type="match status" value="1"/>
</dbReference>
<accession>A0A1H5L891</accession>
<keyword evidence="6" id="KW-1185">Reference proteome</keyword>
<dbReference type="InterPro" id="IPR028082">
    <property type="entry name" value="Peripla_BP_I"/>
</dbReference>
<dbReference type="GO" id="GO:0003700">
    <property type="term" value="F:DNA-binding transcription factor activity"/>
    <property type="evidence" value="ECO:0007669"/>
    <property type="project" value="TreeGrafter"/>
</dbReference>
<dbReference type="Gene3D" id="3.40.50.2300">
    <property type="match status" value="2"/>
</dbReference>
<dbReference type="AlphaFoldDB" id="A0A1H5L891"/>
<evidence type="ECO:0000313" key="5">
    <source>
        <dbReference type="EMBL" id="SEE73279.1"/>
    </source>
</evidence>
<proteinExistence type="predicted"/>
<organism evidence="5 6">
    <name type="scientific">Ruania alba</name>
    <dbReference type="NCBI Taxonomy" id="648782"/>
    <lineage>
        <taxon>Bacteria</taxon>
        <taxon>Bacillati</taxon>
        <taxon>Actinomycetota</taxon>
        <taxon>Actinomycetes</taxon>
        <taxon>Micrococcales</taxon>
        <taxon>Ruaniaceae</taxon>
        <taxon>Ruania</taxon>
    </lineage>
</organism>
<evidence type="ECO:0000256" key="1">
    <source>
        <dbReference type="ARBA" id="ARBA00023015"/>
    </source>
</evidence>
<evidence type="ECO:0000313" key="6">
    <source>
        <dbReference type="Proteomes" id="UP000199220"/>
    </source>
</evidence>
<protein>
    <submittedName>
        <fullName evidence="5">Transcriptional regulator, LacI family</fullName>
    </submittedName>
</protein>
<feature type="domain" description="HTH lacI-type" evidence="4">
    <location>
        <begin position="21"/>
        <end position="76"/>
    </location>
</feature>
<dbReference type="SUPFAM" id="SSF47413">
    <property type="entry name" value="lambda repressor-like DNA-binding domains"/>
    <property type="match status" value="1"/>
</dbReference>
<dbReference type="Pfam" id="PF00356">
    <property type="entry name" value="LacI"/>
    <property type="match status" value="1"/>
</dbReference>
<dbReference type="SUPFAM" id="SSF53822">
    <property type="entry name" value="Periplasmic binding protein-like I"/>
    <property type="match status" value="1"/>
</dbReference>
<dbReference type="Pfam" id="PF13377">
    <property type="entry name" value="Peripla_BP_3"/>
    <property type="match status" value="1"/>
</dbReference>
<dbReference type="SMART" id="SM00354">
    <property type="entry name" value="HTH_LACI"/>
    <property type="match status" value="1"/>
</dbReference>
<dbReference type="PANTHER" id="PTHR30146">
    <property type="entry name" value="LACI-RELATED TRANSCRIPTIONAL REPRESSOR"/>
    <property type="match status" value="1"/>
</dbReference>
<dbReference type="CDD" id="cd06267">
    <property type="entry name" value="PBP1_LacI_sugar_binding-like"/>
    <property type="match status" value="1"/>
</dbReference>
<evidence type="ECO:0000256" key="3">
    <source>
        <dbReference type="ARBA" id="ARBA00023163"/>
    </source>
</evidence>
<dbReference type="Proteomes" id="UP000199220">
    <property type="component" value="Unassembled WGS sequence"/>
</dbReference>
<dbReference type="STRING" id="648782.SAMN04488554_2669"/>
<sequence length="336" mass="34438">MTSGTGSSGTGGGADRGRARVTRADVAAHAGVSTAVVSYTLNGGPKNVAPATRERVLAAVRDLGYRPNATARALRLGSTGQVGLVVASVSNPYFGQLTDQVERSAGARGLALLVRTNSGGDVAEAIEQLASRQVDGMLIAQSMGAADAAAVAEAGVRAVLINEASAPDGMASVGVDRYGGARDAVTHLIEHGHRRIGFIGAGVGEYRRRGWADALRSARLPEGPVAHQDFSREGGYRAAQELLALAERPTAVFAGSDEQAVGALLAFHEAGVAVPEEVAVVAFDGSAASAYTWPPLTAVAQPMAEMVERALDLLGSAASEQSVLPTELVRRRSCGC</sequence>
<evidence type="ECO:0000259" key="4">
    <source>
        <dbReference type="PROSITE" id="PS50932"/>
    </source>
</evidence>
<evidence type="ECO:0000256" key="2">
    <source>
        <dbReference type="ARBA" id="ARBA00023125"/>
    </source>
</evidence>
<dbReference type="PROSITE" id="PS50932">
    <property type="entry name" value="HTH_LACI_2"/>
    <property type="match status" value="1"/>
</dbReference>
<keyword evidence="1" id="KW-0805">Transcription regulation</keyword>
<dbReference type="InterPro" id="IPR046335">
    <property type="entry name" value="LacI/GalR-like_sensor"/>
</dbReference>
<name>A0A1H5L891_9MICO</name>
<dbReference type="InterPro" id="IPR000843">
    <property type="entry name" value="HTH_LacI"/>
</dbReference>
<dbReference type="GO" id="GO:0000976">
    <property type="term" value="F:transcription cis-regulatory region binding"/>
    <property type="evidence" value="ECO:0007669"/>
    <property type="project" value="TreeGrafter"/>
</dbReference>
<dbReference type="EMBL" id="FNTX01000002">
    <property type="protein sequence ID" value="SEE73279.1"/>
    <property type="molecule type" value="Genomic_DNA"/>
</dbReference>
<dbReference type="CDD" id="cd01392">
    <property type="entry name" value="HTH_LacI"/>
    <property type="match status" value="1"/>
</dbReference>
<keyword evidence="3" id="KW-0804">Transcription</keyword>
<gene>
    <name evidence="5" type="ORF">SAMN04488554_2669</name>
</gene>
<keyword evidence="2" id="KW-0238">DNA-binding</keyword>
<dbReference type="InterPro" id="IPR010982">
    <property type="entry name" value="Lambda_DNA-bd_dom_sf"/>
</dbReference>
<dbReference type="PANTHER" id="PTHR30146:SF109">
    <property type="entry name" value="HTH-TYPE TRANSCRIPTIONAL REGULATOR GALS"/>
    <property type="match status" value="1"/>
</dbReference>
<dbReference type="RefSeq" id="WP_245708855.1">
    <property type="nucleotide sequence ID" value="NZ_FNTX01000002.1"/>
</dbReference>
<reference evidence="6" key="1">
    <citation type="submission" date="2016-10" db="EMBL/GenBank/DDBJ databases">
        <authorList>
            <person name="Varghese N."/>
            <person name="Submissions S."/>
        </authorList>
    </citation>
    <scope>NUCLEOTIDE SEQUENCE [LARGE SCALE GENOMIC DNA]</scope>
    <source>
        <strain evidence="6">DSM 21368</strain>
    </source>
</reference>